<dbReference type="SUPFAM" id="SSF48403">
    <property type="entry name" value="Ankyrin repeat"/>
    <property type="match status" value="1"/>
</dbReference>
<dbReference type="Gene3D" id="1.25.40.20">
    <property type="entry name" value="Ankyrin repeat-containing domain"/>
    <property type="match status" value="1"/>
</dbReference>
<keyword evidence="3" id="KW-1185">Reference proteome</keyword>
<comment type="caution">
    <text evidence="2">The sequence shown here is derived from an EMBL/GenBank/DDBJ whole genome shotgun (WGS) entry which is preliminary data.</text>
</comment>
<protein>
    <submittedName>
        <fullName evidence="2">Pho88 family protein</fullName>
    </submittedName>
</protein>
<evidence type="ECO:0000256" key="1">
    <source>
        <dbReference type="SAM" id="SignalP"/>
    </source>
</evidence>
<keyword evidence="1" id="KW-0732">Signal</keyword>
<dbReference type="PANTHER" id="PTHR28112">
    <property type="entry name" value="SRP-INDEPENDENT TARGETING PROTEIN 3"/>
    <property type="match status" value="1"/>
</dbReference>
<dbReference type="GO" id="GO:0005739">
    <property type="term" value="C:mitochondrion"/>
    <property type="evidence" value="ECO:0007669"/>
    <property type="project" value="TreeGrafter"/>
</dbReference>
<dbReference type="InterPro" id="IPR002110">
    <property type="entry name" value="Ankyrin_rpt"/>
</dbReference>
<dbReference type="EMBL" id="JATAAI010000002">
    <property type="protein sequence ID" value="KAK1748053.1"/>
    <property type="molecule type" value="Genomic_DNA"/>
</dbReference>
<dbReference type="Proteomes" id="UP001224775">
    <property type="component" value="Unassembled WGS sequence"/>
</dbReference>
<organism evidence="2 3">
    <name type="scientific">Skeletonema marinoi</name>
    <dbReference type="NCBI Taxonomy" id="267567"/>
    <lineage>
        <taxon>Eukaryota</taxon>
        <taxon>Sar</taxon>
        <taxon>Stramenopiles</taxon>
        <taxon>Ochrophyta</taxon>
        <taxon>Bacillariophyta</taxon>
        <taxon>Coscinodiscophyceae</taxon>
        <taxon>Thalassiosirophycidae</taxon>
        <taxon>Thalassiosirales</taxon>
        <taxon>Skeletonemataceae</taxon>
        <taxon>Skeletonema</taxon>
        <taxon>Skeletonema marinoi-dohrnii complex</taxon>
    </lineage>
</organism>
<gene>
    <name evidence="2" type="ORF">QTG54_002016</name>
</gene>
<dbReference type="Pfam" id="PF12796">
    <property type="entry name" value="Ank_2"/>
    <property type="match status" value="1"/>
</dbReference>
<proteinExistence type="predicted"/>
<name>A0AAD8YL75_9STRA</name>
<dbReference type="InterPro" id="IPR036770">
    <property type="entry name" value="Ankyrin_rpt-contain_sf"/>
</dbReference>
<dbReference type="PANTHER" id="PTHR28112:SF1">
    <property type="entry name" value="SRP-INDEPENDENT TARGETING PROTEIN 3"/>
    <property type="match status" value="1"/>
</dbReference>
<reference evidence="2" key="1">
    <citation type="submission" date="2023-06" db="EMBL/GenBank/DDBJ databases">
        <title>Survivors Of The Sea: Transcriptome response of Skeletonema marinoi to long-term dormancy.</title>
        <authorList>
            <person name="Pinder M.I.M."/>
            <person name="Kourtchenko O."/>
            <person name="Robertson E.K."/>
            <person name="Larsson T."/>
            <person name="Maumus F."/>
            <person name="Osuna-Cruz C.M."/>
            <person name="Vancaester E."/>
            <person name="Stenow R."/>
            <person name="Vandepoele K."/>
            <person name="Ploug H."/>
            <person name="Bruchert V."/>
            <person name="Godhe A."/>
            <person name="Topel M."/>
        </authorList>
    </citation>
    <scope>NUCLEOTIDE SEQUENCE</scope>
    <source>
        <strain evidence="2">R05AC</strain>
    </source>
</reference>
<dbReference type="InterPro" id="IPR012098">
    <property type="entry name" value="SND3_fun"/>
</dbReference>
<evidence type="ECO:0000313" key="2">
    <source>
        <dbReference type="EMBL" id="KAK1748053.1"/>
    </source>
</evidence>
<dbReference type="AlphaFoldDB" id="A0AAD8YL75"/>
<sequence length="351" mass="37574">MAFNKMFVMLPVMMAARKLDGEDPNIIFLLRCCYGAVQACALLLILFINMKANAAAADKANNVKIYVAPPPQPFADPNAKTSYQEKLLNEHILSVARGMISSTAMGICMTVGLHYYKGMIVGLAIQSIMTPFNLAENALVSALIFKGGLSDIKQKRVFGEKTRDELGATDEVTDAQGNPIVLSKAANKKIKAAGGKKSFEDLLLDTWDLGAEADIKPLMAALNKKNINYATEESAWTPIMIMSGLGAKGVVAAMKEMKKLGANPSQIDQEGWNALHWSAYHGSADAAKCLVAKDGYDGLVLGLHEAADKEGKSPLVHAKDEGNDDVAKVIEKAVASSSGESGADEGLRKRK</sequence>
<feature type="signal peptide" evidence="1">
    <location>
        <begin position="1"/>
        <end position="21"/>
    </location>
</feature>
<dbReference type="Pfam" id="PF10032">
    <property type="entry name" value="Pho88"/>
    <property type="match status" value="1"/>
</dbReference>
<dbReference type="GO" id="GO:0045047">
    <property type="term" value="P:protein targeting to ER"/>
    <property type="evidence" value="ECO:0007669"/>
    <property type="project" value="InterPro"/>
</dbReference>
<evidence type="ECO:0000313" key="3">
    <source>
        <dbReference type="Proteomes" id="UP001224775"/>
    </source>
</evidence>
<feature type="chain" id="PRO_5042285141" evidence="1">
    <location>
        <begin position="22"/>
        <end position="351"/>
    </location>
</feature>
<accession>A0AAD8YL75</accession>
<dbReference type="GO" id="GO:0005783">
    <property type="term" value="C:endoplasmic reticulum"/>
    <property type="evidence" value="ECO:0007669"/>
    <property type="project" value="InterPro"/>
</dbReference>